<keyword evidence="2" id="KW-1185">Reference proteome</keyword>
<sequence>MDPPLLVGDEPPPQWQVSATLTLRDVVFGKERLLVSLPVVIVGPLVQKRQVVAMAKYPSPVERWAVRFWSGAGRATARVWLHPGTSPVTDCRIFVVRHGLKK</sequence>
<name>A0A9X4AZ18_9BACT</name>
<comment type="caution">
    <text evidence="1">The sequence shown here is derived from an EMBL/GenBank/DDBJ whole genome shotgun (WGS) entry which is preliminary data.</text>
</comment>
<proteinExistence type="predicted"/>
<evidence type="ECO:0000313" key="1">
    <source>
        <dbReference type="EMBL" id="MDC3987697.1"/>
    </source>
</evidence>
<dbReference type="EMBL" id="JAGTJJ010000056">
    <property type="protein sequence ID" value="MDC3987697.1"/>
    <property type="molecule type" value="Genomic_DNA"/>
</dbReference>
<accession>A0A9X4AZ18</accession>
<gene>
    <name evidence="1" type="ORF">KEG57_44945</name>
</gene>
<dbReference type="Proteomes" id="UP001151081">
    <property type="component" value="Unassembled WGS sequence"/>
</dbReference>
<dbReference type="RefSeq" id="WP_272424816.1">
    <property type="nucleotide sequence ID" value="NZ_JAGTJJ010000056.1"/>
</dbReference>
<reference evidence="1 2" key="1">
    <citation type="submission" date="2021-04" db="EMBL/GenBank/DDBJ databases">
        <title>Genome analysis of Polyangium sp.</title>
        <authorList>
            <person name="Li Y."/>
            <person name="Wang J."/>
        </authorList>
    </citation>
    <scope>NUCLEOTIDE SEQUENCE [LARGE SCALE GENOMIC DNA]</scope>
    <source>
        <strain evidence="1 2">SDU14</strain>
    </source>
</reference>
<organism evidence="1 2">
    <name type="scientific">Polyangium jinanense</name>
    <dbReference type="NCBI Taxonomy" id="2829994"/>
    <lineage>
        <taxon>Bacteria</taxon>
        <taxon>Pseudomonadati</taxon>
        <taxon>Myxococcota</taxon>
        <taxon>Polyangia</taxon>
        <taxon>Polyangiales</taxon>
        <taxon>Polyangiaceae</taxon>
        <taxon>Polyangium</taxon>
    </lineage>
</organism>
<evidence type="ECO:0000313" key="2">
    <source>
        <dbReference type="Proteomes" id="UP001151081"/>
    </source>
</evidence>
<protein>
    <submittedName>
        <fullName evidence="1">Uncharacterized protein</fullName>
    </submittedName>
</protein>
<dbReference type="AlphaFoldDB" id="A0A9X4AZ18"/>